<dbReference type="InterPro" id="IPR001314">
    <property type="entry name" value="Peptidase_S1A"/>
</dbReference>
<dbReference type="SUPFAM" id="SSF50494">
    <property type="entry name" value="Trypsin-like serine proteases"/>
    <property type="match status" value="1"/>
</dbReference>
<evidence type="ECO:0000256" key="3">
    <source>
        <dbReference type="RuleBase" id="RU363034"/>
    </source>
</evidence>
<feature type="chain" id="PRO_5045470852" evidence="4">
    <location>
        <begin position="18"/>
        <end position="334"/>
    </location>
</feature>
<dbReference type="InterPro" id="IPR038565">
    <property type="entry name" value="CLIP_sf"/>
</dbReference>
<keyword evidence="6" id="KW-1185">Reference proteome</keyword>
<dbReference type="PROSITE" id="PS00134">
    <property type="entry name" value="TRYPSIN_HIS"/>
    <property type="match status" value="1"/>
</dbReference>
<feature type="domain" description="Peptidase S1" evidence="5">
    <location>
        <begin position="91"/>
        <end position="330"/>
    </location>
</feature>
<dbReference type="PROSITE" id="PS00135">
    <property type="entry name" value="TRYPSIN_SER"/>
    <property type="match status" value="1"/>
</dbReference>
<dbReference type="InterPro" id="IPR018114">
    <property type="entry name" value="TRYPSIN_HIS"/>
</dbReference>
<accession>A0ABM1N9H0</accession>
<proteinExistence type="inferred from homology"/>
<dbReference type="GeneID" id="108567485"/>
<evidence type="ECO:0000259" key="5">
    <source>
        <dbReference type="PROSITE" id="PS50240"/>
    </source>
</evidence>
<keyword evidence="3" id="KW-0645">Protease</keyword>
<dbReference type="Gene3D" id="2.40.10.10">
    <property type="entry name" value="Trypsin-like serine proteases"/>
    <property type="match status" value="1"/>
</dbReference>
<evidence type="ECO:0000313" key="6">
    <source>
        <dbReference type="Proteomes" id="UP000695000"/>
    </source>
</evidence>
<name>A0ABM1N9H0_NICVS</name>
<evidence type="ECO:0000256" key="2">
    <source>
        <dbReference type="ARBA" id="ARBA00024195"/>
    </source>
</evidence>
<dbReference type="Pfam" id="PF00089">
    <property type="entry name" value="Trypsin"/>
    <property type="match status" value="1"/>
</dbReference>
<comment type="similarity">
    <text evidence="2">Belongs to the peptidase S1 family. CLIP subfamily.</text>
</comment>
<dbReference type="InterPro" id="IPR043504">
    <property type="entry name" value="Peptidase_S1_PA_chymotrypsin"/>
</dbReference>
<dbReference type="RefSeq" id="XP_017783470.1">
    <property type="nucleotide sequence ID" value="XM_017927981.1"/>
</dbReference>
<dbReference type="Gene3D" id="3.30.1640.30">
    <property type="match status" value="1"/>
</dbReference>
<gene>
    <name evidence="7" type="primary">LOC108567485</name>
</gene>
<dbReference type="PANTHER" id="PTHR24256">
    <property type="entry name" value="TRYPTASE-RELATED"/>
    <property type="match status" value="1"/>
</dbReference>
<dbReference type="Proteomes" id="UP000695000">
    <property type="component" value="Unplaced"/>
</dbReference>
<organism evidence="6 7">
    <name type="scientific">Nicrophorus vespilloides</name>
    <name type="common">Boreal carrion beetle</name>
    <dbReference type="NCBI Taxonomy" id="110193"/>
    <lineage>
        <taxon>Eukaryota</taxon>
        <taxon>Metazoa</taxon>
        <taxon>Ecdysozoa</taxon>
        <taxon>Arthropoda</taxon>
        <taxon>Hexapoda</taxon>
        <taxon>Insecta</taxon>
        <taxon>Pterygota</taxon>
        <taxon>Neoptera</taxon>
        <taxon>Endopterygota</taxon>
        <taxon>Coleoptera</taxon>
        <taxon>Polyphaga</taxon>
        <taxon>Staphyliniformia</taxon>
        <taxon>Silphidae</taxon>
        <taxon>Nicrophorinae</taxon>
        <taxon>Nicrophorus</taxon>
    </lineage>
</organism>
<dbReference type="PROSITE" id="PS50240">
    <property type="entry name" value="TRYPSIN_DOM"/>
    <property type="match status" value="1"/>
</dbReference>
<evidence type="ECO:0000313" key="7">
    <source>
        <dbReference type="RefSeq" id="XP_017783470.1"/>
    </source>
</evidence>
<dbReference type="SMART" id="SM00020">
    <property type="entry name" value="Tryp_SPc"/>
    <property type="match status" value="1"/>
</dbReference>
<keyword evidence="1" id="KW-1015">Disulfide bond</keyword>
<sequence length="334" mass="37411">MFIFALCFALFTNIAVAIEGDLCLQLDNSFGRCVKIQDCPSAIQLIQEHKQPIRCGFEGQQSFVCCDNKYRKKERKSVEYCEQQYPLQPGIVGGEDATAKEFPHMAALGFGTIDNIKWLCGGTLINEKYVVTAAHCIFTREFGQVKLVRLGDLDLSKDTDDASPKDFLVKRVIRHPEYKSSSRYHDIALIELNATVEFNEYMKPACLNAAKTTNRDVNYIATGWGLTAFAGEKSDILQKVELQDVPINVCKEKYQYDRRLQSGIVEDWQLCVGAPNKDTCQGDSGGPLTSKESNYHVIYGVTSFGKACGLAAGVYTKIVHYLSWIEDIVWPNPI</sequence>
<protein>
    <submittedName>
        <fullName evidence="7">Venom protease-like</fullName>
    </submittedName>
</protein>
<dbReference type="InterPro" id="IPR001254">
    <property type="entry name" value="Trypsin_dom"/>
</dbReference>
<dbReference type="CDD" id="cd00190">
    <property type="entry name" value="Tryp_SPc"/>
    <property type="match status" value="1"/>
</dbReference>
<reference evidence="7" key="1">
    <citation type="submission" date="2025-08" db="UniProtKB">
        <authorList>
            <consortium name="RefSeq"/>
        </authorList>
    </citation>
    <scope>IDENTIFICATION</scope>
    <source>
        <tissue evidence="7">Whole Larva</tissue>
    </source>
</reference>
<keyword evidence="4" id="KW-0732">Signal</keyword>
<keyword evidence="3" id="KW-0378">Hydrolase</keyword>
<feature type="signal peptide" evidence="4">
    <location>
        <begin position="1"/>
        <end position="17"/>
    </location>
</feature>
<keyword evidence="3" id="KW-0720">Serine protease</keyword>
<evidence type="ECO:0000256" key="4">
    <source>
        <dbReference type="SAM" id="SignalP"/>
    </source>
</evidence>
<evidence type="ECO:0000256" key="1">
    <source>
        <dbReference type="ARBA" id="ARBA00023157"/>
    </source>
</evidence>
<dbReference type="InterPro" id="IPR009003">
    <property type="entry name" value="Peptidase_S1_PA"/>
</dbReference>
<dbReference type="PRINTS" id="PR00722">
    <property type="entry name" value="CHYMOTRYPSIN"/>
</dbReference>
<dbReference type="InterPro" id="IPR051487">
    <property type="entry name" value="Ser/Thr_Proteases_Immune/Dev"/>
</dbReference>
<dbReference type="InterPro" id="IPR033116">
    <property type="entry name" value="TRYPSIN_SER"/>
</dbReference>